<reference evidence="3 4" key="1">
    <citation type="submission" date="2019-04" db="EMBL/GenBank/DDBJ databases">
        <title>Herbidospora sp. NEAU-GS14.nov., a novel actinomycete isolated from soil.</title>
        <authorList>
            <person name="Han L."/>
        </authorList>
    </citation>
    <scope>NUCLEOTIDE SEQUENCE [LARGE SCALE GENOMIC DNA]</scope>
    <source>
        <strain evidence="3 4">NEAU-GS14</strain>
    </source>
</reference>
<gene>
    <name evidence="3" type="ORF">FDA94_07025</name>
</gene>
<feature type="domain" description="DNA methylase adenine-specific" evidence="2">
    <location>
        <begin position="117"/>
        <end position="297"/>
    </location>
</feature>
<keyword evidence="1" id="KW-0680">Restriction system</keyword>
<keyword evidence="3" id="KW-0489">Methyltransferase</keyword>
<accession>A0A4U3MN93</accession>
<evidence type="ECO:0000313" key="3">
    <source>
        <dbReference type="EMBL" id="TKK90162.1"/>
    </source>
</evidence>
<dbReference type="SUPFAM" id="SSF53335">
    <property type="entry name" value="S-adenosyl-L-methionine-dependent methyltransferases"/>
    <property type="match status" value="1"/>
</dbReference>
<dbReference type="InterPro" id="IPR002052">
    <property type="entry name" value="DNA_methylase_N6_adenine_CS"/>
</dbReference>
<dbReference type="InterPro" id="IPR029063">
    <property type="entry name" value="SAM-dependent_MTases_sf"/>
</dbReference>
<sequence>MTYVNAGDIARLADVGRAAVSNWRRRHDDFPQPVGGTAASPLFSLTEVEEWLRRNGKPFSLSAADLAWQRLRASGDDLRLGELVAAAGDFLEGRPSALPREVTQLVAGLAEERGRLEAFEFLCERYVEAHSRQLAITPPDLADLMVRLSGGGVLLDPACGLGTLLLTAKAARGQDVSGSAARIAATRLRMRGIAATVLTGDSLRADGLPGGADAVVCDPPFNERTWGYEELTADPRWEFGLPPRGESELAWVQHCLSRVRPGGTVTVLMPPAAAARRPGRRIRSNLLRAGALRAVIAAGTSDVWLLRRPEPGERAPSRVLLFDAAGDLGSVEPAWREFQRTGRGGTSVLDLLDDEVDVSPLRFGATAGPPDYAGARARFTAALDGLTGTLPALAPVDPPREPPMTTIAELARGGSVAIHHSAARLGSGDQPVLTADDLVAGGPPTGWTEPGAGLVMIEPGDVVATPTGAVRVVEESGWALGPQLTLYRVDPARLDADFLAGFLRAGSSLSRGASRLDARRTKVPRLPLAEQREYGRSFRRLADLDTALHEAGRRGQELIRLALDGLAAGHLQ</sequence>
<dbReference type="GO" id="GO:0032259">
    <property type="term" value="P:methylation"/>
    <property type="evidence" value="ECO:0007669"/>
    <property type="project" value="UniProtKB-KW"/>
</dbReference>
<dbReference type="PANTHER" id="PTHR42998:SF1">
    <property type="entry name" value="TYPE I RESTRICTION ENZYME HINDI METHYLASE SUBUNIT"/>
    <property type="match status" value="1"/>
</dbReference>
<name>A0A4U3MN93_9ACTN</name>
<dbReference type="Pfam" id="PF02384">
    <property type="entry name" value="N6_Mtase"/>
    <property type="match status" value="1"/>
</dbReference>
<dbReference type="PANTHER" id="PTHR42998">
    <property type="entry name" value="TYPE I RESTRICTION ENZYME HINDVIIP M PROTEIN-RELATED"/>
    <property type="match status" value="1"/>
</dbReference>
<dbReference type="OrthoDB" id="9784823at2"/>
<dbReference type="PROSITE" id="PS00092">
    <property type="entry name" value="N6_MTASE"/>
    <property type="match status" value="1"/>
</dbReference>
<dbReference type="InterPro" id="IPR052916">
    <property type="entry name" value="Type-I_RE_MTase_Subunit"/>
</dbReference>
<comment type="caution">
    <text evidence="3">The sequence shown here is derived from an EMBL/GenBank/DDBJ whole genome shotgun (WGS) entry which is preliminary data.</text>
</comment>
<keyword evidence="3" id="KW-0808">Transferase</keyword>
<organism evidence="3 4">
    <name type="scientific">Herbidospora galbida</name>
    <dbReference type="NCBI Taxonomy" id="2575442"/>
    <lineage>
        <taxon>Bacteria</taxon>
        <taxon>Bacillati</taxon>
        <taxon>Actinomycetota</taxon>
        <taxon>Actinomycetes</taxon>
        <taxon>Streptosporangiales</taxon>
        <taxon>Streptosporangiaceae</taxon>
        <taxon>Herbidospora</taxon>
    </lineage>
</organism>
<dbReference type="AlphaFoldDB" id="A0A4U3MN93"/>
<dbReference type="PRINTS" id="PR00507">
    <property type="entry name" value="N12N6MTFRASE"/>
</dbReference>
<dbReference type="GO" id="GO:0009307">
    <property type="term" value="P:DNA restriction-modification system"/>
    <property type="evidence" value="ECO:0007669"/>
    <property type="project" value="UniProtKB-KW"/>
</dbReference>
<dbReference type="GO" id="GO:0008170">
    <property type="term" value="F:N-methyltransferase activity"/>
    <property type="evidence" value="ECO:0007669"/>
    <property type="project" value="InterPro"/>
</dbReference>
<dbReference type="CDD" id="cd02440">
    <property type="entry name" value="AdoMet_MTases"/>
    <property type="match status" value="1"/>
</dbReference>
<evidence type="ECO:0000313" key="4">
    <source>
        <dbReference type="Proteomes" id="UP000308705"/>
    </source>
</evidence>
<protein>
    <submittedName>
        <fullName evidence="3">SAM-dependent methyltransferase</fullName>
    </submittedName>
</protein>
<dbReference type="GO" id="GO:0003677">
    <property type="term" value="F:DNA binding"/>
    <property type="evidence" value="ECO:0007669"/>
    <property type="project" value="InterPro"/>
</dbReference>
<dbReference type="Gene3D" id="3.40.50.150">
    <property type="entry name" value="Vaccinia Virus protein VP39"/>
    <property type="match status" value="1"/>
</dbReference>
<keyword evidence="4" id="KW-1185">Reference proteome</keyword>
<dbReference type="EMBL" id="SZQA01000004">
    <property type="protein sequence ID" value="TKK90162.1"/>
    <property type="molecule type" value="Genomic_DNA"/>
</dbReference>
<dbReference type="Proteomes" id="UP000308705">
    <property type="component" value="Unassembled WGS sequence"/>
</dbReference>
<dbReference type="InterPro" id="IPR003356">
    <property type="entry name" value="DNA_methylase_A-5"/>
</dbReference>
<evidence type="ECO:0000256" key="1">
    <source>
        <dbReference type="ARBA" id="ARBA00022747"/>
    </source>
</evidence>
<dbReference type="RefSeq" id="WP_137246201.1">
    <property type="nucleotide sequence ID" value="NZ_SZQA01000004.1"/>
</dbReference>
<evidence type="ECO:0000259" key="2">
    <source>
        <dbReference type="Pfam" id="PF02384"/>
    </source>
</evidence>
<proteinExistence type="predicted"/>